<comment type="caution">
    <text evidence="2">The sequence shown here is derived from an EMBL/GenBank/DDBJ whole genome shotgun (WGS) entry which is preliminary data.</text>
</comment>
<evidence type="ECO:0000313" key="3">
    <source>
        <dbReference type="Proteomes" id="UP000580654"/>
    </source>
</evidence>
<reference evidence="2 3" key="1">
    <citation type="submission" date="2020-08" db="EMBL/GenBank/DDBJ databases">
        <title>Genomic Encyclopedia of Type Strains, Phase IV (KMG-IV): sequencing the most valuable type-strain genomes for metagenomic binning, comparative biology and taxonomic classification.</title>
        <authorList>
            <person name="Goeker M."/>
        </authorList>
    </citation>
    <scope>NUCLEOTIDE SEQUENCE [LARGE SCALE GENOMIC DNA]</scope>
    <source>
        <strain evidence="2 3">DSM 25622</strain>
    </source>
</reference>
<dbReference type="AlphaFoldDB" id="A0A840YD90"/>
<proteinExistence type="predicted"/>
<evidence type="ECO:0000313" key="2">
    <source>
        <dbReference type="EMBL" id="MBB5692472.1"/>
    </source>
</evidence>
<dbReference type="InterPro" id="IPR043129">
    <property type="entry name" value="ATPase_NBD"/>
</dbReference>
<gene>
    <name evidence="2" type="ORF">FHS87_000487</name>
</gene>
<dbReference type="InterPro" id="IPR022496">
    <property type="entry name" value="T6A_TsaB"/>
</dbReference>
<dbReference type="Pfam" id="PF00814">
    <property type="entry name" value="TsaD"/>
    <property type="match status" value="1"/>
</dbReference>
<organism evidence="2 3">
    <name type="scientific">Muricoccus pecuniae</name>
    <dbReference type="NCBI Taxonomy" id="693023"/>
    <lineage>
        <taxon>Bacteria</taxon>
        <taxon>Pseudomonadati</taxon>
        <taxon>Pseudomonadota</taxon>
        <taxon>Alphaproteobacteria</taxon>
        <taxon>Acetobacterales</taxon>
        <taxon>Roseomonadaceae</taxon>
        <taxon>Muricoccus</taxon>
    </lineage>
</organism>
<dbReference type="RefSeq" id="WP_184513510.1">
    <property type="nucleotide sequence ID" value="NZ_JACIJD010000002.1"/>
</dbReference>
<dbReference type="GO" id="GO:0002949">
    <property type="term" value="P:tRNA threonylcarbamoyladenosine modification"/>
    <property type="evidence" value="ECO:0007669"/>
    <property type="project" value="InterPro"/>
</dbReference>
<dbReference type="SUPFAM" id="SSF53067">
    <property type="entry name" value="Actin-like ATPase domain"/>
    <property type="match status" value="1"/>
</dbReference>
<dbReference type="EMBL" id="JACIJD010000002">
    <property type="protein sequence ID" value="MBB5692472.1"/>
    <property type="molecule type" value="Genomic_DNA"/>
</dbReference>
<keyword evidence="3" id="KW-1185">Reference proteome</keyword>
<dbReference type="InterPro" id="IPR000905">
    <property type="entry name" value="Gcp-like_dom"/>
</dbReference>
<evidence type="ECO:0000259" key="1">
    <source>
        <dbReference type="Pfam" id="PF00814"/>
    </source>
</evidence>
<name>A0A840YD90_9PROT</name>
<dbReference type="NCBIfam" id="TIGR03725">
    <property type="entry name" value="T6A_YeaZ"/>
    <property type="match status" value="1"/>
</dbReference>
<dbReference type="Gene3D" id="3.30.420.40">
    <property type="match status" value="1"/>
</dbReference>
<accession>A0A840YD90</accession>
<protein>
    <submittedName>
        <fullName evidence="2">tRNA threonylcarbamoyladenosine biosynthesis protein TsaB</fullName>
    </submittedName>
</protein>
<sequence>MRVLGLDGALARASAALWQDGSVLAEARRDGARGQPAALPALVDAVLRQASPPLPDAVAVSVGPGGFTGIRAAIALGRGLADGWGVPLLGVTTGEALAEALFPALSEGRAVWSVTFAGRGGLVLERAGEPPVMLEETALPLPAGPVVLVGDAAAPAAARLRARGADALLSGERLPAAAAVASAAARRMARGEAPRAAVPLYAEPLALRAEPLALRAAPG</sequence>
<dbReference type="Proteomes" id="UP000580654">
    <property type="component" value="Unassembled WGS sequence"/>
</dbReference>
<feature type="domain" description="Gcp-like" evidence="1">
    <location>
        <begin position="38"/>
        <end position="102"/>
    </location>
</feature>